<gene>
    <name evidence="3" type="primary">LOC104732917</name>
</gene>
<dbReference type="InterPro" id="IPR024768">
    <property type="entry name" value="Marf1"/>
</dbReference>
<keyword evidence="2" id="KW-1185">Reference proteome</keyword>
<accession>A0ABM0V4Y6</accession>
<dbReference type="Pfam" id="PF01936">
    <property type="entry name" value="NYN"/>
    <property type="match status" value="1"/>
</dbReference>
<dbReference type="RefSeq" id="XP_010450821.1">
    <property type="nucleotide sequence ID" value="XM_010452519.2"/>
</dbReference>
<dbReference type="PANTHER" id="PTHR14379:SF58">
    <property type="entry name" value="NYN DOMAIN-CONTAINING PROTEIN"/>
    <property type="match status" value="1"/>
</dbReference>
<dbReference type="InterPro" id="IPR021139">
    <property type="entry name" value="NYN"/>
</dbReference>
<reference evidence="3" key="2">
    <citation type="submission" date="2025-08" db="UniProtKB">
        <authorList>
            <consortium name="RefSeq"/>
        </authorList>
    </citation>
    <scope>IDENTIFICATION</scope>
    <source>
        <tissue evidence="3">Leaf</tissue>
    </source>
</reference>
<proteinExistence type="predicted"/>
<dbReference type="PANTHER" id="PTHR14379">
    <property type="entry name" value="LIMKAIN B LKAP"/>
    <property type="match status" value="1"/>
</dbReference>
<organism evidence="2 3">
    <name type="scientific">Camelina sativa</name>
    <name type="common">False flax</name>
    <name type="synonym">Myagrum sativum</name>
    <dbReference type="NCBI Taxonomy" id="90675"/>
    <lineage>
        <taxon>Eukaryota</taxon>
        <taxon>Viridiplantae</taxon>
        <taxon>Streptophyta</taxon>
        <taxon>Embryophyta</taxon>
        <taxon>Tracheophyta</taxon>
        <taxon>Spermatophyta</taxon>
        <taxon>Magnoliopsida</taxon>
        <taxon>eudicotyledons</taxon>
        <taxon>Gunneridae</taxon>
        <taxon>Pentapetalae</taxon>
        <taxon>rosids</taxon>
        <taxon>malvids</taxon>
        <taxon>Brassicales</taxon>
        <taxon>Brassicaceae</taxon>
        <taxon>Camelineae</taxon>
        <taxon>Camelina</taxon>
    </lineage>
</organism>
<evidence type="ECO:0000259" key="1">
    <source>
        <dbReference type="Pfam" id="PF01936"/>
    </source>
</evidence>
<feature type="domain" description="NYN" evidence="1">
    <location>
        <begin position="2"/>
        <end position="133"/>
    </location>
</feature>
<protein>
    <submittedName>
        <fullName evidence="3">Uncharacterized protein LOC104732917 isoform X1</fullName>
    </submittedName>
</protein>
<name>A0ABM0V4Y6_CAMSA</name>
<reference evidence="2" key="1">
    <citation type="journal article" date="2014" name="Nat. Commun.">
        <title>The emerging biofuel crop Camelina sativa retains a highly undifferentiated hexaploid genome structure.</title>
        <authorList>
            <person name="Kagale S."/>
            <person name="Koh C."/>
            <person name="Nixon J."/>
            <person name="Bollina V."/>
            <person name="Clarke W.E."/>
            <person name="Tuteja R."/>
            <person name="Spillane C."/>
            <person name="Robinson S.J."/>
            <person name="Links M.G."/>
            <person name="Clarke C."/>
            <person name="Higgins E.E."/>
            <person name="Huebert T."/>
            <person name="Sharpe A.G."/>
            <person name="Parkin I.A."/>
        </authorList>
    </citation>
    <scope>NUCLEOTIDE SEQUENCE [LARGE SCALE GENOMIC DNA]</scope>
    <source>
        <strain evidence="2">cv. DH55</strain>
    </source>
</reference>
<evidence type="ECO:0000313" key="2">
    <source>
        <dbReference type="Proteomes" id="UP000694864"/>
    </source>
</evidence>
<dbReference type="GeneID" id="104732917"/>
<dbReference type="Proteomes" id="UP000694864">
    <property type="component" value="Chromosome 12"/>
</dbReference>
<sequence length="677" mass="76655">MTCVFWDVEDFPFPVGLRTDLVYQKLKSSLEKDGYVLGELSIMAYADKEKFPYDLDVYRNAGITIHLVQGDKCARVRSMLLDILSWALKQSPNCELNSEALDLMLISENIKEKTYFLQSLQNLKKLSCYNVLLLALPPHLSSSYELPTLSFDWLSASASLLDGGKPKTLPEGLDHRRKSREETVAFSDGDSDAKSMTCVFWDCFDDDDFLSGYNSCGSYNYIYHRLRCLLQADVGELSIMAYVDKNSPRLRLPPNSPIKIVRGNKDSRVHNMLVDIVLWAFNNPVVNYKTLTLMVMSEDIKEKTYLLSALEALEDRHYHVFLAVPDDYDIAASKLPSVRLSLLKSSLSHGRPLEMPFFKSREEPIKSSREEEPIAFSNIGIPNRFTTDIDVFWDVKGFPIKEEDGVFWDPILALRRKGYGGDASVRAYVDSGHGFFDMGHGLFNDSLAATIVITEGDDKFAKYTRMLLDILFWGMNNDAPAILMLMLKPPKGTRFGRVIQALKNKGFNVISASRTYDLCSSRERRRISGNQSSGSEIYLYWIADDCSNPRLFFSLIRSSLWKKGYYGGVCMTVFVDEGKFKGDLLSEYKKFLTFSVPQGEIVTQMFVNMLCKARLFTGDSVMLIISKPFKDQKFYTVLGDMKARGYNVFLEQPDSMATFGSGMWSAHKSFIDGGGQG</sequence>
<dbReference type="CDD" id="cd10910">
    <property type="entry name" value="PIN_limkain_b1_N_like"/>
    <property type="match status" value="1"/>
</dbReference>
<evidence type="ECO:0000313" key="3">
    <source>
        <dbReference type="RefSeq" id="XP_010450821.1"/>
    </source>
</evidence>